<gene>
    <name evidence="2" type="ORF">ILEXP_LOCUS20243</name>
</gene>
<dbReference type="AlphaFoldDB" id="A0ABC8S7B7"/>
<proteinExistence type="predicted"/>
<organism evidence="2 3">
    <name type="scientific">Ilex paraguariensis</name>
    <name type="common">yerba mate</name>
    <dbReference type="NCBI Taxonomy" id="185542"/>
    <lineage>
        <taxon>Eukaryota</taxon>
        <taxon>Viridiplantae</taxon>
        <taxon>Streptophyta</taxon>
        <taxon>Embryophyta</taxon>
        <taxon>Tracheophyta</taxon>
        <taxon>Spermatophyta</taxon>
        <taxon>Magnoliopsida</taxon>
        <taxon>eudicotyledons</taxon>
        <taxon>Gunneridae</taxon>
        <taxon>Pentapetalae</taxon>
        <taxon>asterids</taxon>
        <taxon>campanulids</taxon>
        <taxon>Aquifoliales</taxon>
        <taxon>Aquifoliaceae</taxon>
        <taxon>Ilex</taxon>
    </lineage>
</organism>
<evidence type="ECO:0000313" key="2">
    <source>
        <dbReference type="EMBL" id="CAK9152066.1"/>
    </source>
</evidence>
<feature type="compositionally biased region" description="Polar residues" evidence="1">
    <location>
        <begin position="169"/>
        <end position="178"/>
    </location>
</feature>
<keyword evidence="3" id="KW-1185">Reference proteome</keyword>
<feature type="compositionally biased region" description="Polar residues" evidence="1">
    <location>
        <begin position="92"/>
        <end position="114"/>
    </location>
</feature>
<protein>
    <submittedName>
        <fullName evidence="2">Uncharacterized protein</fullName>
    </submittedName>
</protein>
<reference evidence="2 3" key="1">
    <citation type="submission" date="2024-02" db="EMBL/GenBank/DDBJ databases">
        <authorList>
            <person name="Vignale AGUSTIN F."/>
            <person name="Sosa J E."/>
            <person name="Modenutti C."/>
        </authorList>
    </citation>
    <scope>NUCLEOTIDE SEQUENCE [LARGE SCALE GENOMIC DNA]</scope>
</reference>
<accession>A0ABC8S7B7</accession>
<feature type="compositionally biased region" description="Polar residues" evidence="1">
    <location>
        <begin position="122"/>
        <end position="136"/>
    </location>
</feature>
<feature type="region of interest" description="Disordered" evidence="1">
    <location>
        <begin position="80"/>
        <end position="136"/>
    </location>
</feature>
<name>A0ABC8S7B7_9AQUA</name>
<dbReference type="Proteomes" id="UP001642360">
    <property type="component" value="Unassembled WGS sequence"/>
</dbReference>
<dbReference type="EMBL" id="CAUOFW020002194">
    <property type="protein sequence ID" value="CAK9152066.1"/>
    <property type="molecule type" value="Genomic_DNA"/>
</dbReference>
<feature type="region of interest" description="Disordered" evidence="1">
    <location>
        <begin position="156"/>
        <end position="178"/>
    </location>
</feature>
<evidence type="ECO:0000313" key="3">
    <source>
        <dbReference type="Proteomes" id="UP001642360"/>
    </source>
</evidence>
<evidence type="ECO:0000256" key="1">
    <source>
        <dbReference type="SAM" id="MobiDB-lite"/>
    </source>
</evidence>
<sequence length="192" mass="21327">MANITVQKHQRKMVLQSEVYPGYGYQQKGYSVQQQGYYSTNDNYSTPPLSMPVMINPCATTPQYPNHHMVAGGGYAQLHDDSYGKNKPPNGMHNTTDYYYSHGSQGQMLPSNGNDGYASSGGKHSNPTGNTGYTASYLQHVPQPVPSGIEAMKYEYSSSGNERERNPFYYQNSNSPQNGYPKAEWILKGVDD</sequence>
<comment type="caution">
    <text evidence="2">The sequence shown here is derived from an EMBL/GenBank/DDBJ whole genome shotgun (WGS) entry which is preliminary data.</text>
</comment>